<dbReference type="PROSITE" id="PS51375">
    <property type="entry name" value="PPR"/>
    <property type="match status" value="6"/>
</dbReference>
<dbReference type="InterPro" id="IPR033443">
    <property type="entry name" value="PROP1-like_PPR_dom"/>
</dbReference>
<dbReference type="InterPro" id="IPR002885">
    <property type="entry name" value="PPR_rpt"/>
</dbReference>
<sequence length="1154" mass="127826">MEVNFCFNHHHRAFRLTSPLSVSSLRTQFLGCNRSLRPPPSPGSASGSSLRFSNKRSNRLALLRLHSPRFVFKASFNSHPLIVVVVVVTLSAVSLIHFTLNKRKKNLNQGRAEFALSPQGSNVGNQVIDSQILDFPEFQRDNSLNEVGKLNDHNGKDNHVFEDQEVHCQFLQSSMVQETALKTQTLDSSSSVLDSSVNGNSSHVLEEPFLSVAFKSSPLEPIAFAEEMTLHVEENQGVVDSNLELPLSMVKPEHTASSVGLDNTLDTINGHTHEKIELHAIKSDVLFGESVREGLYMFYEDNNSASVSVTPLSSNKSFSPSASSVNRTRLSAAIRNISLNRLGLSADVSLQNAEYIDEGYPPQHNSNNVLPQSSHIMVHMDQENDQVRVHDSQKIDPSELLRKYNTLLKAGRLCECVELLKDMEMKGLLDMTKVYHAKFFNICKKQKAVKEAFDYVRLIPNPMPSTFNMLMSVCASSQDSEGAFQVMQLLKDARLDPDCKLYTNLISTCGKSGKVDLMFEVFHKMVNSGVEPNVHTYGALIDGCARAGQVGKAFGAYGILRSKNVKPDRVVFNALIAACAQSGAVSRAFDVVAEMEAEIHPIEPDHVTFGTLMKACAKAGQVERAHEVYKMIQQYNIKGSSEVYTIAINSCSQTGDWEFARSVYNDMTQKGVLPDEMFMSALIDVAGHAKKLEAAFDILHQARKEGVQIGIMTYSSLMGACCKTRDWQKALELYEYLKSLKLVQTVSTINALLTALCKFDLSFFPISFFVHSGFYALTLSNGDQFQKALEVLSEMKGLGLRPNSITFSILIVASEKRDDMEAAQMLLSQGKKDGAAPTLIMCRCIIVLYCWEVKTKDHGLWLTRGLNLFINYSLRVSWFVNPDSTLISLKGMCLRRFEKACLVGEPVLSFDSGRPLVNNEWTSLALSVYRETIGAGEKSTSEILSQILGCLKLPYDTYMKNRLVENLGVSAESSTSSHLCSLIDGFGEYDPRAFSILEEAASYGVVPSVSFKVNPIVIDVKELHPYTAEVYLLTVLKGLKHRLAAGAKLPNLIILLPVEEAKVLSPNGEKIIILAERGGQAVAALFRRLHIPYQGSESNGKLRINSPGLTKWYQPKLESPKFGLQGDWSSSQSRLGKNISNQQRNIRTGNLSLD</sequence>
<dbReference type="FunFam" id="1.25.40.10:FF:000542">
    <property type="entry name" value="Pentatricopeptide repeat-containing protein MRL1, chloroplastic isoform X1"/>
    <property type="match status" value="1"/>
</dbReference>
<dbReference type="InterPro" id="IPR053303">
    <property type="entry name" value="Chloroplast_PPR"/>
</dbReference>
<comment type="caution">
    <text evidence="5">The sequence shown here is derived from an EMBL/GenBank/DDBJ whole genome shotgun (WGS) entry which is preliminary data.</text>
</comment>
<keyword evidence="6" id="KW-1185">Reference proteome</keyword>
<accession>A0A9D4ZY80</accession>
<feature type="transmembrane region" description="Helical" evidence="3">
    <location>
        <begin position="81"/>
        <end position="100"/>
    </location>
</feature>
<dbReference type="Pfam" id="PF17177">
    <property type="entry name" value="PPR_long"/>
    <property type="match status" value="1"/>
</dbReference>
<evidence type="ECO:0000256" key="2">
    <source>
        <dbReference type="PROSITE-ProRule" id="PRU00708"/>
    </source>
</evidence>
<feature type="repeat" description="PPR" evidence="2">
    <location>
        <begin position="710"/>
        <end position="744"/>
    </location>
</feature>
<dbReference type="NCBIfam" id="TIGR00756">
    <property type="entry name" value="PPR"/>
    <property type="match status" value="6"/>
</dbReference>
<dbReference type="Gramene" id="Psat07G0413600-T1">
    <property type="protein sequence ID" value="KAI5388329.1"/>
    <property type="gene ID" value="KIW84_074136"/>
</dbReference>
<keyword evidence="3" id="KW-0472">Membrane</keyword>
<feature type="repeat" description="PPR" evidence="2">
    <location>
        <begin position="568"/>
        <end position="598"/>
    </location>
</feature>
<evidence type="ECO:0000256" key="3">
    <source>
        <dbReference type="SAM" id="Phobius"/>
    </source>
</evidence>
<evidence type="ECO:0000259" key="4">
    <source>
        <dbReference type="Pfam" id="PF17177"/>
    </source>
</evidence>
<dbReference type="PANTHER" id="PTHR47935">
    <property type="entry name" value="PENTATRICOPEPTIDE REPEAT-CONTAINING PROTEIN MRL1, CHLOROPLASTIC"/>
    <property type="match status" value="1"/>
</dbReference>
<proteinExistence type="predicted"/>
<evidence type="ECO:0000313" key="6">
    <source>
        <dbReference type="Proteomes" id="UP001058974"/>
    </source>
</evidence>
<feature type="domain" description="PROP1-like PPR" evidence="4">
    <location>
        <begin position="613"/>
        <end position="755"/>
    </location>
</feature>
<organism evidence="5 6">
    <name type="scientific">Pisum sativum</name>
    <name type="common">Garden pea</name>
    <name type="synonym">Lathyrus oleraceus</name>
    <dbReference type="NCBI Taxonomy" id="3888"/>
    <lineage>
        <taxon>Eukaryota</taxon>
        <taxon>Viridiplantae</taxon>
        <taxon>Streptophyta</taxon>
        <taxon>Embryophyta</taxon>
        <taxon>Tracheophyta</taxon>
        <taxon>Spermatophyta</taxon>
        <taxon>Magnoliopsida</taxon>
        <taxon>eudicotyledons</taxon>
        <taxon>Gunneridae</taxon>
        <taxon>Pentapetalae</taxon>
        <taxon>rosids</taxon>
        <taxon>fabids</taxon>
        <taxon>Fabales</taxon>
        <taxon>Fabaceae</taxon>
        <taxon>Papilionoideae</taxon>
        <taxon>50 kb inversion clade</taxon>
        <taxon>NPAAA clade</taxon>
        <taxon>Hologalegina</taxon>
        <taxon>IRL clade</taxon>
        <taxon>Fabeae</taxon>
        <taxon>Lathyrus</taxon>
    </lineage>
</organism>
<dbReference type="Gene3D" id="1.25.40.10">
    <property type="entry name" value="Tetratricopeptide repeat domain"/>
    <property type="match status" value="4"/>
</dbReference>
<keyword evidence="3" id="KW-0812">Transmembrane</keyword>
<keyword evidence="1" id="KW-0677">Repeat</keyword>
<feature type="repeat" description="PPR" evidence="2">
    <location>
        <begin position="498"/>
        <end position="532"/>
    </location>
</feature>
<feature type="repeat" description="PPR" evidence="2">
    <location>
        <begin position="533"/>
        <end position="567"/>
    </location>
</feature>
<evidence type="ECO:0000313" key="5">
    <source>
        <dbReference type="EMBL" id="KAI5388329.1"/>
    </source>
</evidence>
<evidence type="ECO:0000256" key="1">
    <source>
        <dbReference type="ARBA" id="ARBA00022737"/>
    </source>
</evidence>
<reference evidence="5 6" key="1">
    <citation type="journal article" date="2022" name="Nat. Genet.">
        <title>Improved pea reference genome and pan-genome highlight genomic features and evolutionary characteristics.</title>
        <authorList>
            <person name="Yang T."/>
            <person name="Liu R."/>
            <person name="Luo Y."/>
            <person name="Hu S."/>
            <person name="Wang D."/>
            <person name="Wang C."/>
            <person name="Pandey M.K."/>
            <person name="Ge S."/>
            <person name="Xu Q."/>
            <person name="Li N."/>
            <person name="Li G."/>
            <person name="Huang Y."/>
            <person name="Saxena R.K."/>
            <person name="Ji Y."/>
            <person name="Li M."/>
            <person name="Yan X."/>
            <person name="He Y."/>
            <person name="Liu Y."/>
            <person name="Wang X."/>
            <person name="Xiang C."/>
            <person name="Varshney R.K."/>
            <person name="Ding H."/>
            <person name="Gao S."/>
            <person name="Zong X."/>
        </authorList>
    </citation>
    <scope>NUCLEOTIDE SEQUENCE [LARGE SCALE GENOMIC DNA]</scope>
    <source>
        <strain evidence="5 6">cv. Zhongwan 6</strain>
    </source>
</reference>
<feature type="repeat" description="PPR" evidence="2">
    <location>
        <begin position="605"/>
        <end position="639"/>
    </location>
</feature>
<dbReference type="InterPro" id="IPR011990">
    <property type="entry name" value="TPR-like_helical_dom_sf"/>
</dbReference>
<protein>
    <recommendedName>
        <fullName evidence="4">PROP1-like PPR domain-containing protein</fullName>
    </recommendedName>
</protein>
<dbReference type="FunFam" id="1.25.40.10:FF:002179">
    <property type="entry name" value="Pentatricopeptide repeat-containing protein MRL1, chloroplastic"/>
    <property type="match status" value="1"/>
</dbReference>
<dbReference type="Proteomes" id="UP001058974">
    <property type="component" value="Chromosome 7"/>
</dbReference>
<dbReference type="Pfam" id="PF01535">
    <property type="entry name" value="PPR"/>
    <property type="match status" value="1"/>
</dbReference>
<keyword evidence="3" id="KW-1133">Transmembrane helix</keyword>
<dbReference type="PANTHER" id="PTHR47935:SF1">
    <property type="entry name" value="PENTATRICOPEPTIDE REPEAT-CONTAINING PROTEIN MRL1, CHLOROPLASTIC"/>
    <property type="match status" value="1"/>
</dbReference>
<feature type="repeat" description="PPR" evidence="2">
    <location>
        <begin position="640"/>
        <end position="674"/>
    </location>
</feature>
<dbReference type="EMBL" id="JAMSHJ010000007">
    <property type="protein sequence ID" value="KAI5388329.1"/>
    <property type="molecule type" value="Genomic_DNA"/>
</dbReference>
<dbReference type="Pfam" id="PF13812">
    <property type="entry name" value="PPR_3"/>
    <property type="match status" value="1"/>
</dbReference>
<dbReference type="AlphaFoldDB" id="A0A9D4ZY80"/>
<gene>
    <name evidence="5" type="ORF">KIW84_074136</name>
</gene>
<dbReference type="Pfam" id="PF13041">
    <property type="entry name" value="PPR_2"/>
    <property type="match status" value="1"/>
</dbReference>
<name>A0A9D4ZY80_PEA</name>